<evidence type="ECO:0000313" key="2">
    <source>
        <dbReference type="Proteomes" id="UP000337909"/>
    </source>
</evidence>
<sequence length="34" mass="4039">MKPVRDDIDTTSLCDYKFVTLAPESISDRWSVYW</sequence>
<evidence type="ECO:0000313" key="1">
    <source>
        <dbReference type="EMBL" id="VVO01258.1"/>
    </source>
</evidence>
<dbReference type="EMBL" id="CABVHQ010000023">
    <property type="protein sequence ID" value="VVO01258.1"/>
    <property type="molecule type" value="Genomic_DNA"/>
</dbReference>
<reference evidence="1 2" key="1">
    <citation type="submission" date="2019-09" db="EMBL/GenBank/DDBJ databases">
        <authorList>
            <person name="Chandra G."/>
            <person name="Truman W A."/>
        </authorList>
    </citation>
    <scope>NUCLEOTIDE SEQUENCE [LARGE SCALE GENOMIC DNA]</scope>
    <source>
        <strain evidence="1">PS691</strain>
    </source>
</reference>
<accession>A0A5E7CFS2</accession>
<gene>
    <name evidence="1" type="ORF">PS691_02649</name>
</gene>
<name>A0A5E7CFS2_PSEFL</name>
<dbReference type="AlphaFoldDB" id="A0A5E7CFS2"/>
<organism evidence="1 2">
    <name type="scientific">Pseudomonas fluorescens</name>
    <dbReference type="NCBI Taxonomy" id="294"/>
    <lineage>
        <taxon>Bacteria</taxon>
        <taxon>Pseudomonadati</taxon>
        <taxon>Pseudomonadota</taxon>
        <taxon>Gammaproteobacteria</taxon>
        <taxon>Pseudomonadales</taxon>
        <taxon>Pseudomonadaceae</taxon>
        <taxon>Pseudomonas</taxon>
    </lineage>
</organism>
<proteinExistence type="predicted"/>
<protein>
    <submittedName>
        <fullName evidence="1">Uncharacterized protein</fullName>
    </submittedName>
</protein>
<dbReference type="Proteomes" id="UP000337909">
    <property type="component" value="Unassembled WGS sequence"/>
</dbReference>